<dbReference type="AlphaFoldDB" id="A0A840WQK8"/>
<keyword evidence="2" id="KW-0472">Membrane</keyword>
<evidence type="ECO:0000313" key="3">
    <source>
        <dbReference type="EMBL" id="MBB5493877.1"/>
    </source>
</evidence>
<accession>A0A840WQK8</accession>
<evidence type="ECO:0008006" key="5">
    <source>
        <dbReference type="Google" id="ProtNLM"/>
    </source>
</evidence>
<dbReference type="Proteomes" id="UP000579647">
    <property type="component" value="Unassembled WGS sequence"/>
</dbReference>
<comment type="caution">
    <text evidence="3">The sequence shown here is derived from an EMBL/GenBank/DDBJ whole genome shotgun (WGS) entry which is preliminary data.</text>
</comment>
<dbReference type="Pfam" id="PF19609">
    <property type="entry name" value="DUF6114"/>
    <property type="match status" value="1"/>
</dbReference>
<feature type="compositionally biased region" description="Basic residues" evidence="1">
    <location>
        <begin position="125"/>
        <end position="134"/>
    </location>
</feature>
<organism evidence="3 4">
    <name type="scientific">Nocardiopsis metallicus</name>
    <dbReference type="NCBI Taxonomy" id="179819"/>
    <lineage>
        <taxon>Bacteria</taxon>
        <taxon>Bacillati</taxon>
        <taxon>Actinomycetota</taxon>
        <taxon>Actinomycetes</taxon>
        <taxon>Streptosporangiales</taxon>
        <taxon>Nocardiopsidaceae</taxon>
        <taxon>Nocardiopsis</taxon>
    </lineage>
</organism>
<proteinExistence type="predicted"/>
<feature type="transmembrane region" description="Helical" evidence="2">
    <location>
        <begin position="100"/>
        <end position="121"/>
    </location>
</feature>
<feature type="transmembrane region" description="Helical" evidence="2">
    <location>
        <begin position="47"/>
        <end position="71"/>
    </location>
</feature>
<keyword evidence="2" id="KW-1133">Transmembrane helix</keyword>
<evidence type="ECO:0000313" key="4">
    <source>
        <dbReference type="Proteomes" id="UP000579647"/>
    </source>
</evidence>
<dbReference type="SUPFAM" id="SSF103473">
    <property type="entry name" value="MFS general substrate transporter"/>
    <property type="match status" value="1"/>
</dbReference>
<evidence type="ECO:0000256" key="1">
    <source>
        <dbReference type="SAM" id="MobiDB-lite"/>
    </source>
</evidence>
<feature type="transmembrane region" description="Helical" evidence="2">
    <location>
        <begin position="21"/>
        <end position="41"/>
    </location>
</feature>
<protein>
    <recommendedName>
        <fullName evidence="5">Integral membrane protein</fullName>
    </recommendedName>
</protein>
<dbReference type="InterPro" id="IPR036259">
    <property type="entry name" value="MFS_trans_sf"/>
</dbReference>
<evidence type="ECO:0000256" key="2">
    <source>
        <dbReference type="SAM" id="Phobius"/>
    </source>
</evidence>
<dbReference type="RefSeq" id="WP_312893969.1">
    <property type="nucleotide sequence ID" value="NZ_BAAAKM010000108.1"/>
</dbReference>
<reference evidence="3 4" key="1">
    <citation type="submission" date="2020-08" db="EMBL/GenBank/DDBJ databases">
        <title>Sequencing the genomes of 1000 actinobacteria strains.</title>
        <authorList>
            <person name="Klenk H.-P."/>
        </authorList>
    </citation>
    <scope>NUCLEOTIDE SEQUENCE [LARGE SCALE GENOMIC DNA]</scope>
    <source>
        <strain evidence="3 4">DSM 44598</strain>
    </source>
</reference>
<keyword evidence="2" id="KW-0812">Transmembrane</keyword>
<dbReference type="EMBL" id="JACHDO010000001">
    <property type="protein sequence ID" value="MBB5493877.1"/>
    <property type="molecule type" value="Genomic_DNA"/>
</dbReference>
<keyword evidence="4" id="KW-1185">Reference proteome</keyword>
<dbReference type="InterPro" id="IPR046096">
    <property type="entry name" value="DUF6114"/>
</dbReference>
<sequence>MLLRGTRNLWAGWGRWRKRRPFLGGLLMILAGIEMVLITQIPVQMMVYLGVGAVSTLVFSGMLVVLGLVTWFTPNQHMITGSFAGFIALGALILSNLGGLVIGTLLALAGGGLAFAWRPVARPPRERRGRRRRRAQEQERGTEEGMAESTDQTDRTEPLPPVARSEG</sequence>
<feature type="transmembrane region" description="Helical" evidence="2">
    <location>
        <begin position="78"/>
        <end position="94"/>
    </location>
</feature>
<name>A0A840WQK8_9ACTN</name>
<feature type="region of interest" description="Disordered" evidence="1">
    <location>
        <begin position="123"/>
        <end position="167"/>
    </location>
</feature>
<gene>
    <name evidence="3" type="ORF">HNR07_005014</name>
</gene>